<accession>A0A640VVW3</accession>
<evidence type="ECO:0000256" key="1">
    <source>
        <dbReference type="ARBA" id="ARBA00004418"/>
    </source>
</evidence>
<dbReference type="GO" id="GO:0042597">
    <property type="term" value="C:periplasmic space"/>
    <property type="evidence" value="ECO:0007669"/>
    <property type="project" value="UniProtKB-SubCell"/>
</dbReference>
<comment type="similarity">
    <text evidence="2">Belongs to the bacterial solute-binding protein 1 family.</text>
</comment>
<sequence length="455" mass="51018">MHEQVAQWVRDATGPAPGKLSVLCPEGSQRNLFPITQAFTAMTGVEIDLRSIASHSLTARIALEVIAGEGSFDVALPATYGLPDLVSSDVILPLDDFVDAYEPAGFREGSIYRLGDTVDQKTYGFQADGDAYIMFYLKEVLQDPVEQARYADTYGTALDVPQTWEELDRQMAWFHRPDEGLFGGLLLRTPDYVAWEFWMRLHGYGMWPFSEDMECQINTPEGHVALADMRRSAEHLHPGTGSFTFVENWEAFLRGQTYCNIGWGGAQKSFNEKGAALRGRLTYGAPPGGPLGPGGAPVSIPYFNWGWSFVVNRASSRPRIGYLFSLFASTPEMSTRSVREAGGFFDPNRPEHYADSKIREVYSPEFLTVHKASLEQAIPDLYLHGHSEYFRVLNDALFAVLSGETDPRGALDRTAQLWEMITSRYGRARQITRWRQLRARYPANIARVLRDAKST</sequence>
<dbReference type="AlphaFoldDB" id="A0A640VVW3"/>
<comment type="subcellular location">
    <subcellularLocation>
        <location evidence="1">Periplasm</location>
    </subcellularLocation>
</comment>
<comment type="caution">
    <text evidence="3">The sequence shown here is derived from an EMBL/GenBank/DDBJ whole genome shotgun (WGS) entry which is preliminary data.</text>
</comment>
<dbReference type="SUPFAM" id="SSF53850">
    <property type="entry name" value="Periplasmic binding protein-like II"/>
    <property type="match status" value="1"/>
</dbReference>
<dbReference type="EMBL" id="BLIV01000010">
    <property type="protein sequence ID" value="GFE52159.1"/>
    <property type="molecule type" value="Genomic_DNA"/>
</dbReference>
<organism evidence="3 4">
    <name type="scientific">Roseobacter cerasinus</name>
    <dbReference type="NCBI Taxonomy" id="2602289"/>
    <lineage>
        <taxon>Bacteria</taxon>
        <taxon>Pseudomonadati</taxon>
        <taxon>Pseudomonadota</taxon>
        <taxon>Alphaproteobacteria</taxon>
        <taxon>Rhodobacterales</taxon>
        <taxon>Roseobacteraceae</taxon>
        <taxon>Roseobacter</taxon>
    </lineage>
</organism>
<dbReference type="Proteomes" id="UP000436522">
    <property type="component" value="Unassembled WGS sequence"/>
</dbReference>
<name>A0A640VVW3_9RHOB</name>
<dbReference type="PANTHER" id="PTHR43649">
    <property type="entry name" value="ARABINOSE-BINDING PROTEIN-RELATED"/>
    <property type="match status" value="1"/>
</dbReference>
<dbReference type="InterPro" id="IPR006059">
    <property type="entry name" value="SBP"/>
</dbReference>
<dbReference type="InterPro" id="IPR050490">
    <property type="entry name" value="Bact_solute-bd_prot1"/>
</dbReference>
<evidence type="ECO:0000313" key="3">
    <source>
        <dbReference type="EMBL" id="GFE52159.1"/>
    </source>
</evidence>
<reference evidence="3 4" key="1">
    <citation type="submission" date="2019-12" db="EMBL/GenBank/DDBJ databases">
        <title>Roseobacter cerasinus sp. nov., isolated from seawater around aquaculture.</title>
        <authorList>
            <person name="Muramatsu S."/>
            <person name="Takabe Y."/>
            <person name="Mori K."/>
            <person name="Takaichi S."/>
            <person name="Hanada S."/>
        </authorList>
    </citation>
    <scope>NUCLEOTIDE SEQUENCE [LARGE SCALE GENOMIC DNA]</scope>
    <source>
        <strain evidence="3 4">AI77</strain>
    </source>
</reference>
<dbReference type="PANTHER" id="PTHR43649:SF12">
    <property type="entry name" value="DIACETYLCHITOBIOSE BINDING PROTEIN DASA"/>
    <property type="match status" value="1"/>
</dbReference>
<gene>
    <name evidence="3" type="ORF">So717_39120</name>
</gene>
<dbReference type="Gene3D" id="3.40.190.10">
    <property type="entry name" value="Periplasmic binding protein-like II"/>
    <property type="match status" value="2"/>
</dbReference>
<evidence type="ECO:0000313" key="4">
    <source>
        <dbReference type="Proteomes" id="UP000436522"/>
    </source>
</evidence>
<keyword evidence="4" id="KW-1185">Reference proteome</keyword>
<dbReference type="Pfam" id="PF13416">
    <property type="entry name" value="SBP_bac_8"/>
    <property type="match status" value="1"/>
</dbReference>
<evidence type="ECO:0000256" key="2">
    <source>
        <dbReference type="ARBA" id="ARBA00008520"/>
    </source>
</evidence>
<proteinExistence type="inferred from homology"/>
<protein>
    <submittedName>
        <fullName evidence="3">Periplasmic mannitol/sorbitol-binding protein</fullName>
    </submittedName>
</protein>